<dbReference type="Proteomes" id="UP001409291">
    <property type="component" value="Unassembled WGS sequence"/>
</dbReference>
<accession>A0ABV0C354</accession>
<evidence type="ECO:0000313" key="2">
    <source>
        <dbReference type="Proteomes" id="UP001409291"/>
    </source>
</evidence>
<proteinExistence type="predicted"/>
<comment type="caution">
    <text evidence="1">The sequence shown here is derived from an EMBL/GenBank/DDBJ whole genome shotgun (WGS) entry which is preliminary data.</text>
</comment>
<sequence>MADMRNLSASEIASLQSTNPTYAGVELLGYYEKGDTPAPIIYYLAPTNPDPDDGGSVIETNGIKLEHNYIGHIHVSYFGLKSNSVDDQTNILNNISSYLSDNFILDFHSGAQYYGNLIIKAKGGILNFNNSEFIPTNDLQGVIRISGVKLPIINVVGNPSFGQTSFTVSDASSLKVNQLIQLEDKAERPDGLKSMNKELLKIKSIVGNVVTVYDIVRGIFNTGQVFITPIVSITNVEIKDLKITSTTTHTFPLLWVENAERVKVDNILCINFYGNACRLDSVYEGCTNNIFMEYPRAVSSGEGYGLAINESRHISSNNIYGNGTRHVVDYKCSYRCEVSNVYEPNGQSSCVALAHNGFGGFITVNNVQTSGNSYAVSVSNQGFNEENKSVQVFRGYKINNVDHIWLGRDINTYNAAIRFNGGDYADIKITNITANFDDSTNFSTLNSKSNVVHIEGNKKGNIEVENISSRVIGVLIRDDIRSVTSTVSGFKSSFKNLFAHRCFGLYKTSGNLNMSFDGLNSFTLEGHVLQLDRSGSQNPNYIEISDKGLSQTLRQSTSKLIVSTTGLSSIIKGTVPVITAGSGSAIIPVTDGIIPVDRLYNSNGFLRIIPTTTVTLNSVTPFEVSLFEGHEVLVSIGLANEPTQIYTVTIPGGSSSVANMNDLVLEFGKTYKFIFYYGKWRLIG</sequence>
<reference evidence="1 2" key="1">
    <citation type="submission" date="2024-04" db="EMBL/GenBank/DDBJ databases">
        <title>WGS of bacteria from Torrens River.</title>
        <authorList>
            <person name="Wyrsch E.R."/>
            <person name="Drigo B."/>
        </authorList>
    </citation>
    <scope>NUCLEOTIDE SEQUENCE [LARGE SCALE GENOMIC DNA]</scope>
    <source>
        <strain evidence="1 2">TWI391</strain>
    </source>
</reference>
<name>A0ABV0C354_9SPHI</name>
<dbReference type="EMBL" id="JBDJNQ010000022">
    <property type="protein sequence ID" value="MEN5380643.1"/>
    <property type="molecule type" value="Genomic_DNA"/>
</dbReference>
<keyword evidence="2" id="KW-1185">Reference proteome</keyword>
<evidence type="ECO:0008006" key="3">
    <source>
        <dbReference type="Google" id="ProtNLM"/>
    </source>
</evidence>
<protein>
    <recommendedName>
        <fullName evidence="3">Right handed beta helix domain-containing protein</fullName>
    </recommendedName>
</protein>
<evidence type="ECO:0000313" key="1">
    <source>
        <dbReference type="EMBL" id="MEN5380643.1"/>
    </source>
</evidence>
<gene>
    <name evidence="1" type="ORF">ABE541_25505</name>
</gene>
<dbReference type="RefSeq" id="WP_346583545.1">
    <property type="nucleotide sequence ID" value="NZ_JBDJNQ010000022.1"/>
</dbReference>
<organism evidence="1 2">
    <name type="scientific">Sphingobacterium kitahiroshimense</name>
    <dbReference type="NCBI Taxonomy" id="470446"/>
    <lineage>
        <taxon>Bacteria</taxon>
        <taxon>Pseudomonadati</taxon>
        <taxon>Bacteroidota</taxon>
        <taxon>Sphingobacteriia</taxon>
        <taxon>Sphingobacteriales</taxon>
        <taxon>Sphingobacteriaceae</taxon>
        <taxon>Sphingobacterium</taxon>
    </lineage>
</organism>